<dbReference type="GO" id="GO:0005737">
    <property type="term" value="C:cytoplasm"/>
    <property type="evidence" value="ECO:0007669"/>
    <property type="project" value="UniProtKB-ARBA"/>
</dbReference>
<dbReference type="Proteomes" id="UP000035159">
    <property type="component" value="Chromosome"/>
</dbReference>
<dbReference type="Pfam" id="PF00456">
    <property type="entry name" value="Transketolase_N"/>
    <property type="match status" value="1"/>
</dbReference>
<keyword evidence="12" id="KW-1185">Reference proteome</keyword>
<comment type="cofactor">
    <cofactor evidence="2">
        <name>Mg(2+)</name>
        <dbReference type="ChEBI" id="CHEBI:18420"/>
    </cofactor>
</comment>
<dbReference type="FunFam" id="3.40.50.970:FF:000129">
    <property type="entry name" value="Transketolase"/>
    <property type="match status" value="1"/>
</dbReference>
<dbReference type="InterPro" id="IPR029061">
    <property type="entry name" value="THDP-binding"/>
</dbReference>
<dbReference type="GO" id="GO:0019682">
    <property type="term" value="P:glyceraldehyde-3-phosphate metabolic process"/>
    <property type="evidence" value="ECO:0007669"/>
    <property type="project" value="UniProtKB-ARBA"/>
</dbReference>
<evidence type="ECO:0000313" key="12">
    <source>
        <dbReference type="Proteomes" id="UP000035159"/>
    </source>
</evidence>
<dbReference type="STRING" id="1330330.IX53_05195"/>
<comment type="subunit">
    <text evidence="5">Homodimer.</text>
</comment>
<feature type="domain" description="Transketolase-like pyrimidine-binding" evidence="10">
    <location>
        <begin position="319"/>
        <end position="487"/>
    </location>
</feature>
<dbReference type="OrthoDB" id="8732661at2"/>
<keyword evidence="7" id="KW-0479">Metal-binding</keyword>
<dbReference type="KEGG" id="kpf:IX53_05195"/>
<evidence type="ECO:0000259" key="10">
    <source>
        <dbReference type="SMART" id="SM00861"/>
    </source>
</evidence>
<keyword evidence="8" id="KW-0460">Magnesium</keyword>
<dbReference type="Pfam" id="PF02779">
    <property type="entry name" value="Transket_pyr"/>
    <property type="match status" value="1"/>
</dbReference>
<dbReference type="Pfam" id="PF02780">
    <property type="entry name" value="Transketolase_C"/>
    <property type="match status" value="1"/>
</dbReference>
<keyword evidence="6" id="KW-0808">Transferase</keyword>
<reference evidence="11 12" key="1">
    <citation type="submission" date="2015-04" db="EMBL/GenBank/DDBJ databases">
        <title>Complete Genome Sequence of Kosmotoga pacifica SLHLJ1.</title>
        <authorList>
            <person name="Jiang L.J."/>
            <person name="Shao Z.Z."/>
            <person name="Jebbar M."/>
        </authorList>
    </citation>
    <scope>NUCLEOTIDE SEQUENCE [LARGE SCALE GENOMIC DNA]</scope>
    <source>
        <strain evidence="11 12">SLHLJ1</strain>
    </source>
</reference>
<evidence type="ECO:0000256" key="6">
    <source>
        <dbReference type="ARBA" id="ARBA00022679"/>
    </source>
</evidence>
<dbReference type="InterPro" id="IPR033248">
    <property type="entry name" value="Transketolase_C"/>
</dbReference>
<evidence type="ECO:0000256" key="9">
    <source>
        <dbReference type="ARBA" id="ARBA00023052"/>
    </source>
</evidence>
<dbReference type="PROSITE" id="PS00801">
    <property type="entry name" value="TRANSKETOLASE_1"/>
    <property type="match status" value="1"/>
</dbReference>
<dbReference type="InterPro" id="IPR005475">
    <property type="entry name" value="Transketolase-like_Pyr-bd"/>
</dbReference>
<evidence type="ECO:0000256" key="7">
    <source>
        <dbReference type="ARBA" id="ARBA00022723"/>
    </source>
</evidence>
<evidence type="ECO:0000256" key="2">
    <source>
        <dbReference type="ARBA" id="ARBA00001946"/>
    </source>
</evidence>
<dbReference type="CDD" id="cd02012">
    <property type="entry name" value="TPP_TK"/>
    <property type="match status" value="1"/>
</dbReference>
<dbReference type="GO" id="GO:0016744">
    <property type="term" value="F:transketolase or transaldolase activity"/>
    <property type="evidence" value="ECO:0007669"/>
    <property type="project" value="UniProtKB-ARBA"/>
</dbReference>
<dbReference type="InterPro" id="IPR009014">
    <property type="entry name" value="Transketo_C/PFOR_II"/>
</dbReference>
<dbReference type="InterPro" id="IPR049557">
    <property type="entry name" value="Transketolase_CS"/>
</dbReference>
<dbReference type="InterPro" id="IPR051157">
    <property type="entry name" value="PDH/Transketolase"/>
</dbReference>
<proteinExistence type="inferred from homology"/>
<evidence type="ECO:0000256" key="3">
    <source>
        <dbReference type="ARBA" id="ARBA00001964"/>
    </source>
</evidence>
<accession>A0A0G2ZB29</accession>
<evidence type="ECO:0000256" key="4">
    <source>
        <dbReference type="ARBA" id="ARBA00007131"/>
    </source>
</evidence>
<evidence type="ECO:0000256" key="5">
    <source>
        <dbReference type="ARBA" id="ARBA00011738"/>
    </source>
</evidence>
<dbReference type="RefSeq" id="WP_047754445.1">
    <property type="nucleotide sequence ID" value="NZ_CAJUHA010000008.1"/>
</dbReference>
<sequence>MNRSKLSIEELKELKELARICRGDILKMTTVANSGHPGGSMSSIDIYLTVYKFAKLSPEAPFAPNRDRVVVSHGHTSPGVYSALARLGFFNIEDVITGFRHPGSIFEGHITRGIPGIEWTTGNLGQGLSAGVGMALAAKLSGRDFHVFTLMSDAEQAKGQVAEARRTAVKYNLNNLTVVIDYNDAQISGRASDTMLVNIKENYEADGWKVIEIDGHNHEALAEALYEAVNKNVPVAILARTVMGKGVSFMEDDVTFHGKPLDVETCRKALAELGVEDDLEFYINRRKRLPETREQLKPPLEVITIDSGKPVTYSVSQKMDNRSAFGKALADLAVLNKGKSPIAVVDCDLKPSTKTIDFEKVWPENFIQIGVQEHNAATVAGSMSVNGVLTFFTDFGVFGIDETYNQQRLNDINKTNLKVVVTHVGLDVGEDGKTHHCIDYIGALRNLYGFKIIVPADPNQTDRAVRYIVREKGNFVIALGRSKLNPIANLDGEPFFGDEYEFEYGKVDVIRSGSNATIVAIGQVVSEAVKAADCLRKEGIEVTVLGVSCPIDASFDSVKDYLKGNVLTVEDHNVRSGLGSILAEYFVDAGFLPEKFEKIGITGYAVSGNKEILYKLSGLDSESIIEKVRKMLK</sequence>
<dbReference type="SMART" id="SM00861">
    <property type="entry name" value="Transket_pyr"/>
    <property type="match status" value="1"/>
</dbReference>
<evidence type="ECO:0000256" key="1">
    <source>
        <dbReference type="ARBA" id="ARBA00001936"/>
    </source>
</evidence>
<dbReference type="NCBIfam" id="NF004556">
    <property type="entry name" value="PRK05899.2-2"/>
    <property type="match status" value="1"/>
</dbReference>
<dbReference type="EMBL" id="CP011232">
    <property type="protein sequence ID" value="AKI97311.1"/>
    <property type="molecule type" value="Genomic_DNA"/>
</dbReference>
<name>A0A0G2ZB29_9BACT</name>
<dbReference type="CDD" id="cd07033">
    <property type="entry name" value="TPP_PYR_DXS_TK_like"/>
    <property type="match status" value="1"/>
</dbReference>
<comment type="cofactor">
    <cofactor evidence="3">
        <name>thiamine diphosphate</name>
        <dbReference type="ChEBI" id="CHEBI:58937"/>
    </cofactor>
</comment>
<dbReference type="SUPFAM" id="SSF52922">
    <property type="entry name" value="TK C-terminal domain-like"/>
    <property type="match status" value="1"/>
</dbReference>
<dbReference type="PANTHER" id="PTHR43825:SF1">
    <property type="entry name" value="TRANSKETOLASE-LIKE PYRIMIDINE-BINDING DOMAIN-CONTAINING PROTEIN"/>
    <property type="match status" value="1"/>
</dbReference>
<evidence type="ECO:0000313" key="11">
    <source>
        <dbReference type="EMBL" id="AKI97311.1"/>
    </source>
</evidence>
<comment type="similarity">
    <text evidence="4">Belongs to the transketolase family.</text>
</comment>
<organism evidence="11 12">
    <name type="scientific">Kosmotoga pacifica</name>
    <dbReference type="NCBI Taxonomy" id="1330330"/>
    <lineage>
        <taxon>Bacteria</taxon>
        <taxon>Thermotogati</taxon>
        <taxon>Thermotogota</taxon>
        <taxon>Thermotogae</taxon>
        <taxon>Kosmotogales</taxon>
        <taxon>Kosmotogaceae</taxon>
        <taxon>Kosmotoga</taxon>
    </lineage>
</organism>
<dbReference type="Gene3D" id="3.40.50.970">
    <property type="match status" value="2"/>
</dbReference>
<dbReference type="Gene3D" id="3.40.50.920">
    <property type="match status" value="1"/>
</dbReference>
<comment type="cofactor">
    <cofactor evidence="1">
        <name>Mn(2+)</name>
        <dbReference type="ChEBI" id="CHEBI:29035"/>
    </cofactor>
</comment>
<dbReference type="InterPro" id="IPR005474">
    <property type="entry name" value="Transketolase_N"/>
</dbReference>
<dbReference type="AlphaFoldDB" id="A0A0G2ZB29"/>
<dbReference type="SUPFAM" id="SSF52518">
    <property type="entry name" value="Thiamin diphosphate-binding fold (THDP-binding)"/>
    <property type="match status" value="2"/>
</dbReference>
<keyword evidence="9" id="KW-0786">Thiamine pyrophosphate</keyword>
<dbReference type="PANTHER" id="PTHR43825">
    <property type="entry name" value="PYRUVATE DEHYDROGENASE E1 COMPONENT"/>
    <property type="match status" value="1"/>
</dbReference>
<dbReference type="PATRIC" id="fig|1330330.3.peg.1042"/>
<protein>
    <submittedName>
        <fullName evidence="11">Transketolase</fullName>
    </submittedName>
</protein>
<dbReference type="GO" id="GO:0046872">
    <property type="term" value="F:metal ion binding"/>
    <property type="evidence" value="ECO:0007669"/>
    <property type="project" value="UniProtKB-KW"/>
</dbReference>
<gene>
    <name evidence="11" type="ORF">IX53_05195</name>
</gene>
<evidence type="ECO:0000256" key="8">
    <source>
        <dbReference type="ARBA" id="ARBA00022842"/>
    </source>
</evidence>